<dbReference type="AlphaFoldDB" id="A0A2J7Z146"/>
<accession>A0A2J7Z146</accession>
<organism evidence="1 2">
    <name type="scientific">Streptomyces malaysiensis</name>
    <dbReference type="NCBI Taxonomy" id="92644"/>
    <lineage>
        <taxon>Bacteria</taxon>
        <taxon>Bacillati</taxon>
        <taxon>Actinomycetota</taxon>
        <taxon>Actinomycetes</taxon>
        <taxon>Kitasatosporales</taxon>
        <taxon>Streptomycetaceae</taxon>
        <taxon>Streptomyces</taxon>
        <taxon>Streptomyces violaceusniger group</taxon>
    </lineage>
</organism>
<sequence length="78" mass="8229">MSQLFPLCGGQPVVAFAGVRLSLADPPAQGLLVDAQVFCDVCDRTAGGADLADGPLAELVRVFTWCWHCSWFSFGPGS</sequence>
<dbReference type="EMBL" id="LJIW01000001">
    <property type="protein sequence ID" value="PNG93981.1"/>
    <property type="molecule type" value="Genomic_DNA"/>
</dbReference>
<evidence type="ECO:0000313" key="1">
    <source>
        <dbReference type="EMBL" id="PNG93981.1"/>
    </source>
</evidence>
<name>A0A2J7Z146_STRMQ</name>
<comment type="caution">
    <text evidence="1">The sequence shown here is derived from an EMBL/GenBank/DDBJ whole genome shotgun (WGS) entry which is preliminary data.</text>
</comment>
<reference evidence="1 2" key="1">
    <citation type="submission" date="2015-09" db="EMBL/GenBank/DDBJ databases">
        <title>Genome sequence, genome mining and natural product profiling of a biocontrol bacterium Streptomyces malaysiensis F913.</title>
        <authorList>
            <person name="Xu Y."/>
            <person name="Wei J."/>
            <person name="Xie J."/>
            <person name="Li T."/>
            <person name="Zhou Z."/>
        </authorList>
    </citation>
    <scope>NUCLEOTIDE SEQUENCE [LARGE SCALE GENOMIC DNA]</scope>
    <source>
        <strain evidence="1 2">F913</strain>
    </source>
</reference>
<gene>
    <name evidence="1" type="ORF">SMF913_10006</name>
</gene>
<keyword evidence="2" id="KW-1185">Reference proteome</keyword>
<proteinExistence type="predicted"/>
<dbReference type="Proteomes" id="UP000236520">
    <property type="component" value="Unassembled WGS sequence"/>
</dbReference>
<evidence type="ECO:0000313" key="2">
    <source>
        <dbReference type="Proteomes" id="UP000236520"/>
    </source>
</evidence>
<protein>
    <submittedName>
        <fullName evidence="1">Uncharacterized protein</fullName>
    </submittedName>
</protein>